<dbReference type="PANTHER" id="PTHR11157">
    <property type="entry name" value="FATTY ACID ACYL TRANSFERASE-RELATED"/>
    <property type="match status" value="1"/>
</dbReference>
<keyword evidence="2 10" id="KW-0444">Lipid biosynthesis</keyword>
<keyword evidence="12" id="KW-1185">Reference proteome</keyword>
<keyword evidence="6 10" id="KW-1133">Transmembrane helix</keyword>
<dbReference type="GO" id="GO:0034626">
    <property type="term" value="P:fatty acid elongation, polyunsaturated fatty acid"/>
    <property type="evidence" value="ECO:0007669"/>
    <property type="project" value="TreeGrafter"/>
</dbReference>
<accession>A0A1A9WPN5</accession>
<comment type="catalytic activity">
    <reaction evidence="10">
        <text>a very-long-chain acyl-CoA + malonyl-CoA + H(+) = a very-long-chain 3-oxoacyl-CoA + CO2 + CoA</text>
        <dbReference type="Rhea" id="RHEA:32727"/>
        <dbReference type="ChEBI" id="CHEBI:15378"/>
        <dbReference type="ChEBI" id="CHEBI:16526"/>
        <dbReference type="ChEBI" id="CHEBI:57287"/>
        <dbReference type="ChEBI" id="CHEBI:57384"/>
        <dbReference type="ChEBI" id="CHEBI:90725"/>
        <dbReference type="ChEBI" id="CHEBI:90736"/>
        <dbReference type="EC" id="2.3.1.199"/>
    </reaction>
</comment>
<evidence type="ECO:0000256" key="2">
    <source>
        <dbReference type="ARBA" id="ARBA00022516"/>
    </source>
</evidence>
<sequence length="169" mass="19756">MIGKFKYLHNNSTSASVISENDQSIPIIEQCQHAALFRLSNSMNYFRIVLGPKLMENRKPFQLRTVLVVYNFVQVLFSAWLFYESSISGWLNGYSFRCEPVDYSYTPNALRDYISSIYDYWRDLMENKADPRTKDYPLMSSPFPTIAICLSYAYFVKLLNLSLKSLKFD</sequence>
<keyword evidence="9 10" id="KW-0275">Fatty acid biosynthesis</keyword>
<dbReference type="GO" id="GO:0009922">
    <property type="term" value="F:fatty acid elongase activity"/>
    <property type="evidence" value="ECO:0007669"/>
    <property type="project" value="UniProtKB-EC"/>
</dbReference>
<dbReference type="GO" id="GO:0005789">
    <property type="term" value="C:endoplasmic reticulum membrane"/>
    <property type="evidence" value="ECO:0007669"/>
    <property type="project" value="TreeGrafter"/>
</dbReference>
<evidence type="ECO:0000256" key="6">
    <source>
        <dbReference type="ARBA" id="ARBA00022989"/>
    </source>
</evidence>
<organism evidence="11 12">
    <name type="scientific">Glossina brevipalpis</name>
    <dbReference type="NCBI Taxonomy" id="37001"/>
    <lineage>
        <taxon>Eukaryota</taxon>
        <taxon>Metazoa</taxon>
        <taxon>Ecdysozoa</taxon>
        <taxon>Arthropoda</taxon>
        <taxon>Hexapoda</taxon>
        <taxon>Insecta</taxon>
        <taxon>Pterygota</taxon>
        <taxon>Neoptera</taxon>
        <taxon>Endopterygota</taxon>
        <taxon>Diptera</taxon>
        <taxon>Brachycera</taxon>
        <taxon>Muscomorpha</taxon>
        <taxon>Hippoboscoidea</taxon>
        <taxon>Glossinidae</taxon>
        <taxon>Glossina</taxon>
    </lineage>
</organism>
<evidence type="ECO:0000256" key="5">
    <source>
        <dbReference type="ARBA" id="ARBA00022832"/>
    </source>
</evidence>
<protein>
    <recommendedName>
        <fullName evidence="10">Elongation of very long chain fatty acids protein</fullName>
        <ecNumber evidence="10">2.3.1.199</ecNumber>
    </recommendedName>
    <alternativeName>
        <fullName evidence="10">Very-long-chain 3-oxoacyl-CoA synthase</fullName>
    </alternativeName>
</protein>
<proteinExistence type="inferred from homology"/>
<dbReference type="VEuPathDB" id="VectorBase:GBRI027349"/>
<dbReference type="GO" id="GO:0019367">
    <property type="term" value="P:fatty acid elongation, saturated fatty acid"/>
    <property type="evidence" value="ECO:0007669"/>
    <property type="project" value="TreeGrafter"/>
</dbReference>
<evidence type="ECO:0000313" key="11">
    <source>
        <dbReference type="EnsemblMetazoa" id="GBRI027349-PA"/>
    </source>
</evidence>
<dbReference type="Proteomes" id="UP000091820">
    <property type="component" value="Unassembled WGS sequence"/>
</dbReference>
<dbReference type="InterPro" id="IPR002076">
    <property type="entry name" value="ELO_fam"/>
</dbReference>
<keyword evidence="4 10" id="KW-0812">Transmembrane</keyword>
<dbReference type="PANTHER" id="PTHR11157:SF69">
    <property type="entry name" value="ELONGATION OF VERY LONG CHAIN FATTY ACIDS PROTEIN 7"/>
    <property type="match status" value="1"/>
</dbReference>
<evidence type="ECO:0000256" key="4">
    <source>
        <dbReference type="ARBA" id="ARBA00022692"/>
    </source>
</evidence>
<dbReference type="AlphaFoldDB" id="A0A1A9WPN5"/>
<keyword evidence="5 10" id="KW-0276">Fatty acid metabolism</keyword>
<evidence type="ECO:0000313" key="12">
    <source>
        <dbReference type="Proteomes" id="UP000091820"/>
    </source>
</evidence>
<evidence type="ECO:0000256" key="7">
    <source>
        <dbReference type="ARBA" id="ARBA00023098"/>
    </source>
</evidence>
<comment type="similarity">
    <text evidence="10">Belongs to the ELO family.</text>
</comment>
<keyword evidence="7 10" id="KW-0443">Lipid metabolism</keyword>
<evidence type="ECO:0000256" key="10">
    <source>
        <dbReference type="RuleBase" id="RU361115"/>
    </source>
</evidence>
<evidence type="ECO:0000256" key="3">
    <source>
        <dbReference type="ARBA" id="ARBA00022679"/>
    </source>
</evidence>
<dbReference type="GO" id="GO:0030148">
    <property type="term" value="P:sphingolipid biosynthetic process"/>
    <property type="evidence" value="ECO:0007669"/>
    <property type="project" value="TreeGrafter"/>
</dbReference>
<name>A0A1A9WPN5_9MUSC</name>
<feature type="transmembrane region" description="Helical" evidence="10">
    <location>
        <begin position="63"/>
        <end position="83"/>
    </location>
</feature>
<dbReference type="Pfam" id="PF01151">
    <property type="entry name" value="ELO"/>
    <property type="match status" value="1"/>
</dbReference>
<dbReference type="STRING" id="37001.A0A1A9WPN5"/>
<dbReference type="GO" id="GO:0042761">
    <property type="term" value="P:very long-chain fatty acid biosynthetic process"/>
    <property type="evidence" value="ECO:0007669"/>
    <property type="project" value="TreeGrafter"/>
</dbReference>
<comment type="caution">
    <text evidence="10">Lacks conserved residue(s) required for the propagation of feature annotation.</text>
</comment>
<evidence type="ECO:0000256" key="1">
    <source>
        <dbReference type="ARBA" id="ARBA00004141"/>
    </source>
</evidence>
<reference evidence="12" key="1">
    <citation type="submission" date="2014-03" db="EMBL/GenBank/DDBJ databases">
        <authorList>
            <person name="Aksoy S."/>
            <person name="Warren W."/>
            <person name="Wilson R.K."/>
        </authorList>
    </citation>
    <scope>NUCLEOTIDE SEQUENCE [LARGE SCALE GENOMIC DNA]</scope>
    <source>
        <strain evidence="12">IAEA</strain>
    </source>
</reference>
<keyword evidence="3 10" id="KW-0808">Transferase</keyword>
<dbReference type="GO" id="GO:0034625">
    <property type="term" value="P:fatty acid elongation, monounsaturated fatty acid"/>
    <property type="evidence" value="ECO:0007669"/>
    <property type="project" value="TreeGrafter"/>
</dbReference>
<feature type="transmembrane region" description="Helical" evidence="10">
    <location>
        <begin position="143"/>
        <end position="163"/>
    </location>
</feature>
<comment type="subcellular location">
    <subcellularLocation>
        <location evidence="1">Membrane</location>
        <topology evidence="1">Multi-pass membrane protein</topology>
    </subcellularLocation>
</comment>
<dbReference type="EnsemblMetazoa" id="GBRI027349-RA">
    <property type="protein sequence ID" value="GBRI027349-PA"/>
    <property type="gene ID" value="GBRI027349"/>
</dbReference>
<reference evidence="11" key="2">
    <citation type="submission" date="2020-05" db="UniProtKB">
        <authorList>
            <consortium name="EnsemblMetazoa"/>
        </authorList>
    </citation>
    <scope>IDENTIFICATION</scope>
    <source>
        <strain evidence="11">IAEA</strain>
    </source>
</reference>
<dbReference type="EC" id="2.3.1.199" evidence="10"/>
<evidence type="ECO:0000256" key="8">
    <source>
        <dbReference type="ARBA" id="ARBA00023136"/>
    </source>
</evidence>
<keyword evidence="8 10" id="KW-0472">Membrane</keyword>
<evidence type="ECO:0000256" key="9">
    <source>
        <dbReference type="ARBA" id="ARBA00023160"/>
    </source>
</evidence>